<organism evidence="2 3">
    <name type="scientific">Liparis tanakae</name>
    <name type="common">Tanaka's snailfish</name>
    <dbReference type="NCBI Taxonomy" id="230148"/>
    <lineage>
        <taxon>Eukaryota</taxon>
        <taxon>Metazoa</taxon>
        <taxon>Chordata</taxon>
        <taxon>Craniata</taxon>
        <taxon>Vertebrata</taxon>
        <taxon>Euteleostomi</taxon>
        <taxon>Actinopterygii</taxon>
        <taxon>Neopterygii</taxon>
        <taxon>Teleostei</taxon>
        <taxon>Neoteleostei</taxon>
        <taxon>Acanthomorphata</taxon>
        <taxon>Eupercaria</taxon>
        <taxon>Perciformes</taxon>
        <taxon>Cottioidei</taxon>
        <taxon>Cottales</taxon>
        <taxon>Liparidae</taxon>
        <taxon>Liparis</taxon>
    </lineage>
</organism>
<dbReference type="AlphaFoldDB" id="A0A4Z2INI6"/>
<keyword evidence="3" id="KW-1185">Reference proteome</keyword>
<dbReference type="Proteomes" id="UP000314294">
    <property type="component" value="Unassembled WGS sequence"/>
</dbReference>
<dbReference type="EMBL" id="SRLO01000064">
    <property type="protein sequence ID" value="TNN79435.1"/>
    <property type="molecule type" value="Genomic_DNA"/>
</dbReference>
<accession>A0A4Z2INI6</accession>
<protein>
    <submittedName>
        <fullName evidence="2">Uncharacterized protein</fullName>
    </submittedName>
</protein>
<feature type="compositionally biased region" description="Low complexity" evidence="1">
    <location>
        <begin position="51"/>
        <end position="61"/>
    </location>
</feature>
<evidence type="ECO:0000313" key="3">
    <source>
        <dbReference type="Proteomes" id="UP000314294"/>
    </source>
</evidence>
<sequence length="69" mass="7575">MSYVFNDNLDLVPDAQRVVRVTGAAALDNPKRVRLSGVYFLGQAYPPLCGSAAPRCGSRPRSPARSRRR</sequence>
<feature type="region of interest" description="Disordered" evidence="1">
    <location>
        <begin position="50"/>
        <end position="69"/>
    </location>
</feature>
<comment type="caution">
    <text evidence="2">The sequence shown here is derived from an EMBL/GenBank/DDBJ whole genome shotgun (WGS) entry which is preliminary data.</text>
</comment>
<evidence type="ECO:0000313" key="2">
    <source>
        <dbReference type="EMBL" id="TNN79435.1"/>
    </source>
</evidence>
<name>A0A4Z2INI6_9TELE</name>
<proteinExistence type="predicted"/>
<evidence type="ECO:0000256" key="1">
    <source>
        <dbReference type="SAM" id="MobiDB-lite"/>
    </source>
</evidence>
<gene>
    <name evidence="2" type="ORF">EYF80_010249</name>
</gene>
<reference evidence="2 3" key="1">
    <citation type="submission" date="2019-03" db="EMBL/GenBank/DDBJ databases">
        <title>First draft genome of Liparis tanakae, snailfish: a comprehensive survey of snailfish specific genes.</title>
        <authorList>
            <person name="Kim W."/>
            <person name="Song I."/>
            <person name="Jeong J.-H."/>
            <person name="Kim D."/>
            <person name="Kim S."/>
            <person name="Ryu S."/>
            <person name="Song J.Y."/>
            <person name="Lee S.K."/>
        </authorList>
    </citation>
    <scope>NUCLEOTIDE SEQUENCE [LARGE SCALE GENOMIC DNA]</scope>
    <source>
        <tissue evidence="2">Muscle</tissue>
    </source>
</reference>